<dbReference type="GO" id="GO:0030687">
    <property type="term" value="C:preribosome, large subunit precursor"/>
    <property type="evidence" value="ECO:0007669"/>
    <property type="project" value="TreeGrafter"/>
</dbReference>
<feature type="compositionally biased region" description="Basic and acidic residues" evidence="1">
    <location>
        <begin position="372"/>
        <end position="390"/>
    </location>
</feature>
<dbReference type="GO" id="GO:0005730">
    <property type="term" value="C:nucleolus"/>
    <property type="evidence" value="ECO:0007669"/>
    <property type="project" value="InterPro"/>
</dbReference>
<dbReference type="SUPFAM" id="SSF50978">
    <property type="entry name" value="WD40 repeat-like"/>
    <property type="match status" value="1"/>
</dbReference>
<evidence type="ECO:0000256" key="1">
    <source>
        <dbReference type="SAM" id="MobiDB-lite"/>
    </source>
</evidence>
<accession>U5EW31</accession>
<dbReference type="PANTHER" id="PTHR16038:SF4">
    <property type="entry name" value="WD REPEAT-CONTAINING PROTEIN 74"/>
    <property type="match status" value="1"/>
</dbReference>
<dbReference type="SMART" id="SM00320">
    <property type="entry name" value="WD40"/>
    <property type="match status" value="2"/>
</dbReference>
<dbReference type="Pfam" id="PF00400">
    <property type="entry name" value="WD40"/>
    <property type="match status" value="1"/>
</dbReference>
<evidence type="ECO:0000313" key="2">
    <source>
        <dbReference type="EMBL" id="JAB58266.1"/>
    </source>
</evidence>
<organism evidence="2">
    <name type="scientific">Corethrella appendiculata</name>
    <dbReference type="NCBI Taxonomy" id="1370023"/>
    <lineage>
        <taxon>Eukaryota</taxon>
        <taxon>Metazoa</taxon>
        <taxon>Ecdysozoa</taxon>
        <taxon>Arthropoda</taxon>
        <taxon>Hexapoda</taxon>
        <taxon>Insecta</taxon>
        <taxon>Pterygota</taxon>
        <taxon>Neoptera</taxon>
        <taxon>Endopterygota</taxon>
        <taxon>Diptera</taxon>
        <taxon>Nematocera</taxon>
        <taxon>Culicoidea</taxon>
        <taxon>Chaoboridae</taxon>
        <taxon>Corethrella</taxon>
    </lineage>
</organism>
<dbReference type="GO" id="GO:0042273">
    <property type="term" value="P:ribosomal large subunit biogenesis"/>
    <property type="evidence" value="ECO:0007669"/>
    <property type="project" value="InterPro"/>
</dbReference>
<name>U5EW31_9DIPT</name>
<reference evidence="2" key="1">
    <citation type="journal article" date="2014" name="Insect Biochem. Mol. Biol.">
        <title>An insight into the sialome of the frog biting fly, Corethrella appendiculata.</title>
        <authorList>
            <person name="Ribeiro J.M.C."/>
            <person name="Chagas A.C."/>
            <person name="Pham V.M."/>
            <person name="Lounibos L.P."/>
            <person name="Calvo E."/>
        </authorList>
    </citation>
    <scope>NUCLEOTIDE SEQUENCE</scope>
    <source>
        <tissue evidence="2">Salivary glands</tissue>
    </source>
</reference>
<sequence length="405" mass="45790">MKFSTTNTKNSSYNENHIIYVGTHTGSFKKVDVFKDNPFSQANLQDVKVLNKDTKVTCMEYGNDAHDEILIGRANQFIKTYDCRSENFQSNIEIKGGAIIGVGRFDDCLVAATSTGNIEVIKDAPEPVKFSAGNELERMRVSTFDRNLIVTGGKGLQNILKVWDLNTKTSVFAAKNVRHDMLELQQPIWENDVQFIDSNLLASCSRHGYVRVYDRRGPARRPVQAYFSKDTDDQLSFTCLASFGNFLYAGTSIFGMRGFDIRKMKQHIHTYKGFSGTVTSLHVDKTGKYIFSASLDRYVRIHNADKTYLLYQCYVKSKPTQILCQDAGSIDKITSAEAENSDCEIVNQPSNDVDSEYEDLFTKMQTVDEDETGGKKQAEKRKAETVETNKFKKKSKKKNNKNVKS</sequence>
<dbReference type="EMBL" id="GANO01001605">
    <property type="protein sequence ID" value="JAB58266.1"/>
    <property type="molecule type" value="mRNA"/>
</dbReference>
<dbReference type="InterPro" id="IPR037379">
    <property type="entry name" value="WDR74/Nsa1"/>
</dbReference>
<feature type="compositionally biased region" description="Basic residues" evidence="1">
    <location>
        <begin position="391"/>
        <end position="405"/>
    </location>
</feature>
<dbReference type="AlphaFoldDB" id="U5EW31"/>
<protein>
    <submittedName>
        <fullName evidence="2">Putative muscle cell homeostasis</fullName>
    </submittedName>
</protein>
<dbReference type="InterPro" id="IPR036322">
    <property type="entry name" value="WD40_repeat_dom_sf"/>
</dbReference>
<dbReference type="InterPro" id="IPR001680">
    <property type="entry name" value="WD40_rpt"/>
</dbReference>
<proteinExistence type="evidence at transcript level"/>
<feature type="region of interest" description="Disordered" evidence="1">
    <location>
        <begin position="365"/>
        <end position="405"/>
    </location>
</feature>
<dbReference type="InterPro" id="IPR015943">
    <property type="entry name" value="WD40/YVTN_repeat-like_dom_sf"/>
</dbReference>
<dbReference type="Gene3D" id="2.130.10.10">
    <property type="entry name" value="YVTN repeat-like/Quinoprotein amine dehydrogenase"/>
    <property type="match status" value="1"/>
</dbReference>
<dbReference type="PANTHER" id="PTHR16038">
    <property type="entry name" value="NOP SEVEN ASSOCIATED PROTEIN 1"/>
    <property type="match status" value="1"/>
</dbReference>